<sequence length="174" mass="19690">MKIEVTHHAVEKAVTSLRINRKIANEWVRSNVKKARYIADIIAEDGTPSRLFAGGGVLFILAQDNDIVITLYPGDNPINIIRQKVEALTQKELRKVERKERRHQREAKIAKLELAVERAACLLRAEKTRSQSVKLAMAARVAAIDQYIEQLDHDLAEVQAEKRRVAKAVAAYMI</sequence>
<organism evidence="2 3">
    <name type="scientific">Paenibacillus larvae subsp. larvae</name>
    <dbReference type="NCBI Taxonomy" id="147375"/>
    <lineage>
        <taxon>Bacteria</taxon>
        <taxon>Bacillati</taxon>
        <taxon>Bacillota</taxon>
        <taxon>Bacilli</taxon>
        <taxon>Bacillales</taxon>
        <taxon>Paenibacillaceae</taxon>
        <taxon>Paenibacillus</taxon>
    </lineage>
</organism>
<feature type="coiled-coil region" evidence="1">
    <location>
        <begin position="86"/>
        <end position="113"/>
    </location>
</feature>
<name>A0A6C0QUC7_9BACL</name>
<evidence type="ECO:0000313" key="2">
    <source>
        <dbReference type="EMBL" id="QHZ52355.1"/>
    </source>
</evidence>
<dbReference type="EMBL" id="CP019717">
    <property type="protein sequence ID" value="QHZ52355.1"/>
    <property type="molecule type" value="Genomic_DNA"/>
</dbReference>
<dbReference type="AlphaFoldDB" id="A0A6C0QUC7"/>
<evidence type="ECO:0000256" key="1">
    <source>
        <dbReference type="SAM" id="Coils"/>
    </source>
</evidence>
<dbReference type="Proteomes" id="UP000464330">
    <property type="component" value="Chromosome"/>
</dbReference>
<proteinExistence type="predicted"/>
<dbReference type="RefSeq" id="WP_172423493.1">
    <property type="nucleotide sequence ID" value="NZ_CP019717.1"/>
</dbReference>
<keyword evidence="1" id="KW-0175">Coiled coil</keyword>
<accession>A0A6C0QUC7</accession>
<evidence type="ECO:0000313" key="3">
    <source>
        <dbReference type="Proteomes" id="UP000464330"/>
    </source>
</evidence>
<gene>
    <name evidence="2" type="ORF">ERICV_03243</name>
</gene>
<reference evidence="2 3" key="1">
    <citation type="journal article" date="2020" name="Int. J. Med. Microbiol.">
        <title>Discovery of Paenibacillus larvae ERIC V: Phenotypic and genomic comparison to genotypes ERIC I-IV reveal different inventories of virulence factors which correlate with epidemiological prevalences of American Foulbrood.</title>
        <authorList>
            <person name="Beims H."/>
            <person name="Bunk B."/>
            <person name="Erler S."/>
            <person name="Mohr K.I."/>
            <person name="Sproer C."/>
            <person name="Pradella S."/>
            <person name="Gunther G."/>
            <person name="Rohde M."/>
            <person name="von der Ohe W."/>
            <person name="Steinert M."/>
        </authorList>
    </citation>
    <scope>NUCLEOTIDE SEQUENCE [LARGE SCALE GENOMIC DNA]</scope>
    <source>
        <strain evidence="2">Eric_V</strain>
    </source>
</reference>
<protein>
    <submittedName>
        <fullName evidence="2">Uncharacterized protein</fullName>
    </submittedName>
</protein>